<comment type="caution">
    <text evidence="1">The sequence shown here is derived from an EMBL/GenBank/DDBJ whole genome shotgun (WGS) entry which is preliminary data.</text>
</comment>
<accession>A0ACC2PED7</accession>
<dbReference type="Proteomes" id="UP001239111">
    <property type="component" value="Chromosome 1"/>
</dbReference>
<proteinExistence type="predicted"/>
<sequence length="114" mass="12644">MQNRNHGVRKSLLMVALAFCGFWLAMLVQQGEAQLNFSTGWGKRNRATSISEAASEQQQGLTGTSARVNGAPIDSETDWLDGPQQQLQRLHAAEVYLRAYLRRLSKEVGANLDL</sequence>
<organism evidence="1 2">
    <name type="scientific">Eretmocerus hayati</name>
    <dbReference type="NCBI Taxonomy" id="131215"/>
    <lineage>
        <taxon>Eukaryota</taxon>
        <taxon>Metazoa</taxon>
        <taxon>Ecdysozoa</taxon>
        <taxon>Arthropoda</taxon>
        <taxon>Hexapoda</taxon>
        <taxon>Insecta</taxon>
        <taxon>Pterygota</taxon>
        <taxon>Neoptera</taxon>
        <taxon>Endopterygota</taxon>
        <taxon>Hymenoptera</taxon>
        <taxon>Apocrita</taxon>
        <taxon>Proctotrupomorpha</taxon>
        <taxon>Chalcidoidea</taxon>
        <taxon>Aphelinidae</taxon>
        <taxon>Aphelininae</taxon>
        <taxon>Eretmocerus</taxon>
    </lineage>
</organism>
<reference evidence="1" key="1">
    <citation type="submission" date="2023-04" db="EMBL/GenBank/DDBJ databases">
        <title>A chromosome-level genome assembly of the parasitoid wasp Eretmocerus hayati.</title>
        <authorList>
            <person name="Zhong Y."/>
            <person name="Liu S."/>
            <person name="Liu Y."/>
        </authorList>
    </citation>
    <scope>NUCLEOTIDE SEQUENCE</scope>
    <source>
        <strain evidence="1">ZJU_SS_LIU_2023</strain>
    </source>
</reference>
<dbReference type="EMBL" id="CM056741">
    <property type="protein sequence ID" value="KAJ8681924.1"/>
    <property type="molecule type" value="Genomic_DNA"/>
</dbReference>
<evidence type="ECO:0000313" key="2">
    <source>
        <dbReference type="Proteomes" id="UP001239111"/>
    </source>
</evidence>
<name>A0ACC2PED7_9HYME</name>
<protein>
    <submittedName>
        <fullName evidence="1">Uncharacterized protein</fullName>
    </submittedName>
</protein>
<gene>
    <name evidence="1" type="ORF">QAD02_017716</name>
</gene>
<evidence type="ECO:0000313" key="1">
    <source>
        <dbReference type="EMBL" id="KAJ8681924.1"/>
    </source>
</evidence>
<keyword evidence="2" id="KW-1185">Reference proteome</keyword>